<evidence type="ECO:0000256" key="10">
    <source>
        <dbReference type="ARBA" id="ARBA00023136"/>
    </source>
</evidence>
<dbReference type="InterPro" id="IPR036890">
    <property type="entry name" value="HATPase_C_sf"/>
</dbReference>
<dbReference type="SUPFAM" id="SSF55874">
    <property type="entry name" value="ATPase domain of HSP90 chaperone/DNA topoisomerase II/histidine kinase"/>
    <property type="match status" value="1"/>
</dbReference>
<comment type="catalytic activity">
    <reaction evidence="1">
        <text>ATP + protein L-histidine = ADP + protein N-phospho-L-histidine.</text>
        <dbReference type="EC" id="2.7.13.3"/>
    </reaction>
</comment>
<feature type="transmembrane region" description="Helical" evidence="12">
    <location>
        <begin position="30"/>
        <end position="50"/>
    </location>
</feature>
<comment type="caution">
    <text evidence="15">The sequence shown here is derived from an EMBL/GenBank/DDBJ whole genome shotgun (WGS) entry which is preliminary data.</text>
</comment>
<dbReference type="CDD" id="cd00075">
    <property type="entry name" value="HATPase"/>
    <property type="match status" value="1"/>
</dbReference>
<keyword evidence="4" id="KW-0597">Phosphoprotein</keyword>
<evidence type="ECO:0000313" key="15">
    <source>
        <dbReference type="EMBL" id="PZW29261.1"/>
    </source>
</evidence>
<dbReference type="PANTHER" id="PTHR45436">
    <property type="entry name" value="SENSOR HISTIDINE KINASE YKOH"/>
    <property type="match status" value="1"/>
</dbReference>
<keyword evidence="7 15" id="KW-0418">Kinase</keyword>
<dbReference type="CDD" id="cd06225">
    <property type="entry name" value="HAMP"/>
    <property type="match status" value="1"/>
</dbReference>
<dbReference type="PROSITE" id="PS50885">
    <property type="entry name" value="HAMP"/>
    <property type="match status" value="1"/>
</dbReference>
<dbReference type="RefSeq" id="WP_170142635.1">
    <property type="nucleotide sequence ID" value="NZ_BIFX01000001.1"/>
</dbReference>
<dbReference type="InterPro" id="IPR005467">
    <property type="entry name" value="His_kinase_dom"/>
</dbReference>
<dbReference type="Proteomes" id="UP000248806">
    <property type="component" value="Unassembled WGS sequence"/>
</dbReference>
<evidence type="ECO:0000256" key="4">
    <source>
        <dbReference type="ARBA" id="ARBA00022553"/>
    </source>
</evidence>
<dbReference type="Pfam" id="PF00512">
    <property type="entry name" value="HisKA"/>
    <property type="match status" value="1"/>
</dbReference>
<dbReference type="SMART" id="SM00387">
    <property type="entry name" value="HATPase_c"/>
    <property type="match status" value="1"/>
</dbReference>
<evidence type="ECO:0000256" key="1">
    <source>
        <dbReference type="ARBA" id="ARBA00000085"/>
    </source>
</evidence>
<evidence type="ECO:0000256" key="12">
    <source>
        <dbReference type="SAM" id="Phobius"/>
    </source>
</evidence>
<evidence type="ECO:0000256" key="7">
    <source>
        <dbReference type="ARBA" id="ARBA00022777"/>
    </source>
</evidence>
<dbReference type="PANTHER" id="PTHR45436:SF5">
    <property type="entry name" value="SENSOR HISTIDINE KINASE TRCS"/>
    <property type="match status" value="1"/>
</dbReference>
<reference evidence="15 16" key="1">
    <citation type="submission" date="2018-06" db="EMBL/GenBank/DDBJ databases">
        <title>Genomic Encyclopedia of Archaeal and Bacterial Type Strains, Phase II (KMG-II): from individual species to whole genera.</title>
        <authorList>
            <person name="Goeker M."/>
        </authorList>
    </citation>
    <scope>NUCLEOTIDE SEQUENCE [LARGE SCALE GENOMIC DNA]</scope>
    <source>
        <strain evidence="15 16">ATCC BAA-1881</strain>
    </source>
</reference>
<dbReference type="SMART" id="SM00304">
    <property type="entry name" value="HAMP"/>
    <property type="match status" value="1"/>
</dbReference>
<keyword evidence="6 12" id="KW-0812">Transmembrane</keyword>
<dbReference type="AlphaFoldDB" id="A0A326U5P6"/>
<protein>
    <recommendedName>
        <fullName evidence="3">histidine kinase</fullName>
        <ecNumber evidence="3">2.7.13.3</ecNumber>
    </recommendedName>
</protein>
<evidence type="ECO:0000259" key="13">
    <source>
        <dbReference type="PROSITE" id="PS50109"/>
    </source>
</evidence>
<keyword evidence="16" id="KW-1185">Reference proteome</keyword>
<dbReference type="SUPFAM" id="SSF47384">
    <property type="entry name" value="Homodimeric domain of signal transducing histidine kinase"/>
    <property type="match status" value="1"/>
</dbReference>
<evidence type="ECO:0000256" key="8">
    <source>
        <dbReference type="ARBA" id="ARBA00022989"/>
    </source>
</evidence>
<dbReference type="InterPro" id="IPR004358">
    <property type="entry name" value="Sig_transdc_His_kin-like_C"/>
</dbReference>
<dbReference type="PROSITE" id="PS50109">
    <property type="entry name" value="HIS_KIN"/>
    <property type="match status" value="1"/>
</dbReference>
<dbReference type="InterPro" id="IPR003661">
    <property type="entry name" value="HisK_dim/P_dom"/>
</dbReference>
<accession>A0A326U5P6</accession>
<evidence type="ECO:0000313" key="16">
    <source>
        <dbReference type="Proteomes" id="UP000248806"/>
    </source>
</evidence>
<dbReference type="InterPro" id="IPR003594">
    <property type="entry name" value="HATPase_dom"/>
</dbReference>
<dbReference type="Gene3D" id="3.30.565.10">
    <property type="entry name" value="Histidine kinase-like ATPase, C-terminal domain"/>
    <property type="match status" value="1"/>
</dbReference>
<sequence>MDDAKIYEPASNRPLTRLFSFLTSIRFRLVLWYVGITAILLVISGGLLYYTLAQTLYQRDEAQFSSQVMQLGNTVQNWYQVTVQEGKNGNEETDVQLSRIQQDQIFEIAQKDLPQDAGVAIYDQNGNLVTSYGAVLGISLEPLNHMVSSYSCQTEPKQPEIQVCKMQLLTAQGLPAGSLVVGRQIDSQVILQRVLLNLSLVIPFILIILAIGGYWIASRAMRPVHIITSTARQIGKTDLSRRLNLKKRDELGELAATFDSMLNRLEKLFEHQRRFTADASHELRTPLTIMNVAVNQALTGQRKPDTYEEALSQIERYESALQTVRAENEHISRLVNDLLLLARAETGQALLEKTRVDLSEVVLDVVERLAPLAQEKGLHLSLGELPEVPVTGDRTYLVSMLQNLVENAIKYSAGKGSEVHIECGTGKKDGWCWLRVEDDGPGIASEHLSHLFERFYRITVKRADTEQPEEAPRGSGLGLAIVQWVVKAHGGRILLDSVEGKGSRFEIWLPLRRSDQD</sequence>
<keyword evidence="9" id="KW-0902">Two-component regulatory system</keyword>
<dbReference type="EMBL" id="QKUF01000009">
    <property type="protein sequence ID" value="PZW29261.1"/>
    <property type="molecule type" value="Genomic_DNA"/>
</dbReference>
<evidence type="ECO:0000256" key="11">
    <source>
        <dbReference type="SAM" id="Coils"/>
    </source>
</evidence>
<feature type="domain" description="Histidine kinase" evidence="13">
    <location>
        <begin position="278"/>
        <end position="513"/>
    </location>
</feature>
<evidence type="ECO:0000256" key="2">
    <source>
        <dbReference type="ARBA" id="ARBA00004370"/>
    </source>
</evidence>
<evidence type="ECO:0000256" key="5">
    <source>
        <dbReference type="ARBA" id="ARBA00022679"/>
    </source>
</evidence>
<dbReference type="CDD" id="cd00082">
    <property type="entry name" value="HisKA"/>
    <property type="match status" value="1"/>
</dbReference>
<dbReference type="Pfam" id="PF02518">
    <property type="entry name" value="HATPase_c"/>
    <property type="match status" value="1"/>
</dbReference>
<dbReference type="InterPro" id="IPR036097">
    <property type="entry name" value="HisK_dim/P_sf"/>
</dbReference>
<evidence type="ECO:0000256" key="6">
    <source>
        <dbReference type="ARBA" id="ARBA00022692"/>
    </source>
</evidence>
<evidence type="ECO:0000256" key="9">
    <source>
        <dbReference type="ARBA" id="ARBA00023012"/>
    </source>
</evidence>
<dbReference type="InterPro" id="IPR003660">
    <property type="entry name" value="HAMP_dom"/>
</dbReference>
<dbReference type="FunFam" id="3.30.565.10:FF:000006">
    <property type="entry name" value="Sensor histidine kinase WalK"/>
    <property type="match status" value="1"/>
</dbReference>
<dbReference type="EC" id="2.7.13.3" evidence="3"/>
<keyword evidence="10 12" id="KW-0472">Membrane</keyword>
<evidence type="ECO:0000259" key="14">
    <source>
        <dbReference type="PROSITE" id="PS50885"/>
    </source>
</evidence>
<dbReference type="PRINTS" id="PR00344">
    <property type="entry name" value="BCTRLSENSOR"/>
</dbReference>
<dbReference type="Gene3D" id="1.10.287.130">
    <property type="match status" value="1"/>
</dbReference>
<dbReference type="GO" id="GO:0005886">
    <property type="term" value="C:plasma membrane"/>
    <property type="evidence" value="ECO:0007669"/>
    <property type="project" value="TreeGrafter"/>
</dbReference>
<organism evidence="15 16">
    <name type="scientific">Thermosporothrix hazakensis</name>
    <dbReference type="NCBI Taxonomy" id="644383"/>
    <lineage>
        <taxon>Bacteria</taxon>
        <taxon>Bacillati</taxon>
        <taxon>Chloroflexota</taxon>
        <taxon>Ktedonobacteria</taxon>
        <taxon>Ktedonobacterales</taxon>
        <taxon>Thermosporotrichaceae</taxon>
        <taxon>Thermosporothrix</taxon>
    </lineage>
</organism>
<gene>
    <name evidence="15" type="ORF">EI42_02983</name>
</gene>
<dbReference type="Gene3D" id="6.10.340.10">
    <property type="match status" value="1"/>
</dbReference>
<feature type="coiled-coil region" evidence="11">
    <location>
        <begin position="307"/>
        <end position="334"/>
    </location>
</feature>
<evidence type="ECO:0000256" key="3">
    <source>
        <dbReference type="ARBA" id="ARBA00012438"/>
    </source>
</evidence>
<comment type="subcellular location">
    <subcellularLocation>
        <location evidence="2">Membrane</location>
    </subcellularLocation>
</comment>
<feature type="transmembrane region" description="Helical" evidence="12">
    <location>
        <begin position="194"/>
        <end position="217"/>
    </location>
</feature>
<dbReference type="Pfam" id="PF00672">
    <property type="entry name" value="HAMP"/>
    <property type="match status" value="1"/>
</dbReference>
<keyword evidence="8 12" id="KW-1133">Transmembrane helix</keyword>
<dbReference type="InterPro" id="IPR050428">
    <property type="entry name" value="TCS_sensor_his_kinase"/>
</dbReference>
<keyword evidence="5" id="KW-0808">Transferase</keyword>
<name>A0A326U5P6_THEHA</name>
<keyword evidence="11" id="KW-0175">Coiled coil</keyword>
<dbReference type="SMART" id="SM00388">
    <property type="entry name" value="HisKA"/>
    <property type="match status" value="1"/>
</dbReference>
<proteinExistence type="predicted"/>
<dbReference type="GO" id="GO:0000155">
    <property type="term" value="F:phosphorelay sensor kinase activity"/>
    <property type="evidence" value="ECO:0007669"/>
    <property type="project" value="InterPro"/>
</dbReference>
<feature type="domain" description="HAMP" evidence="14">
    <location>
        <begin position="218"/>
        <end position="270"/>
    </location>
</feature>
<dbReference type="SUPFAM" id="SSF158472">
    <property type="entry name" value="HAMP domain-like"/>
    <property type="match status" value="1"/>
</dbReference>